<organism evidence="1">
    <name type="scientific">Spironucleus salmonicida</name>
    <dbReference type="NCBI Taxonomy" id="348837"/>
    <lineage>
        <taxon>Eukaryota</taxon>
        <taxon>Metamonada</taxon>
        <taxon>Diplomonadida</taxon>
        <taxon>Hexamitidae</taxon>
        <taxon>Hexamitinae</taxon>
        <taxon>Spironucleus</taxon>
    </lineage>
</organism>
<sequence length="192" mass="23054">MEIKPEEELVTRSFFKQTLYYSVANQIYYYKLQLNPFNFKQISGLISVEFENQIENQQSISYYLPINHFLFTVEFLKSLTQYQDIFDALINVQGDIKEVDFSKCPFLDQKNELYRFNKDKYVEFCKEKYNILIQENAQFLAPIFFQQFYDDIVPKQLFSQIENSYNRPKVSQRTAKKVQPKIGSIDRFVTKK</sequence>
<dbReference type="Proteomes" id="UP000018208">
    <property type="component" value="Unassembled WGS sequence"/>
</dbReference>
<reference evidence="1 2" key="1">
    <citation type="journal article" date="2014" name="PLoS Genet.">
        <title>The Genome of Spironucleus salmonicida Highlights a Fish Pathogen Adapted to Fluctuating Environments.</title>
        <authorList>
            <person name="Xu F."/>
            <person name="Jerlstrom-Hultqvist J."/>
            <person name="Einarsson E."/>
            <person name="Astvaldsson A."/>
            <person name="Svard S.G."/>
            <person name="Andersson J.O."/>
        </authorList>
    </citation>
    <scope>NUCLEOTIDE SEQUENCE</scope>
    <source>
        <strain evidence="2">ATCC 50377</strain>
    </source>
</reference>
<dbReference type="AlphaFoldDB" id="V6LWQ5"/>
<gene>
    <name evidence="1" type="ORF">SS50377_11271</name>
    <name evidence="2" type="ORF">SS50377_23675</name>
</gene>
<evidence type="ECO:0000313" key="2">
    <source>
        <dbReference type="EMBL" id="KAH0573740.1"/>
    </source>
</evidence>
<keyword evidence="3" id="KW-1185">Reference proteome</keyword>
<evidence type="ECO:0000313" key="1">
    <source>
        <dbReference type="EMBL" id="EST48658.1"/>
    </source>
</evidence>
<reference evidence="2" key="2">
    <citation type="submission" date="2020-12" db="EMBL/GenBank/DDBJ databases">
        <title>New Spironucleus salmonicida genome in near-complete chromosomes.</title>
        <authorList>
            <person name="Xu F."/>
            <person name="Kurt Z."/>
            <person name="Jimenez-Gonzalez A."/>
            <person name="Astvaldsson A."/>
            <person name="Andersson J.O."/>
            <person name="Svard S.G."/>
        </authorList>
    </citation>
    <scope>NUCLEOTIDE SEQUENCE</scope>
    <source>
        <strain evidence="2">ATCC 50377</strain>
    </source>
</reference>
<protein>
    <submittedName>
        <fullName evidence="1">Uncharacterized protein</fullName>
    </submittedName>
</protein>
<dbReference type="EMBL" id="KI545981">
    <property type="protein sequence ID" value="EST48658.1"/>
    <property type="molecule type" value="Genomic_DNA"/>
</dbReference>
<evidence type="ECO:0000313" key="3">
    <source>
        <dbReference type="Proteomes" id="UP000018208"/>
    </source>
</evidence>
<proteinExistence type="predicted"/>
<name>V6LWQ5_9EUKA</name>
<dbReference type="VEuPathDB" id="GiardiaDB:SS50377_23675"/>
<accession>V6LWQ5</accession>
<dbReference type="EMBL" id="AUWU02000004">
    <property type="protein sequence ID" value="KAH0573740.1"/>
    <property type="molecule type" value="Genomic_DNA"/>
</dbReference>